<reference evidence="3" key="1">
    <citation type="submission" date="2017-05" db="EMBL/GenBank/DDBJ databases">
        <authorList>
            <person name="Sung H."/>
        </authorList>
    </citation>
    <scope>NUCLEOTIDE SEQUENCE [LARGE SCALE GENOMIC DNA]</scope>
    <source>
        <strain evidence="3">AR23208</strain>
    </source>
</reference>
<evidence type="ECO:0000313" key="3">
    <source>
        <dbReference type="Proteomes" id="UP000195437"/>
    </source>
</evidence>
<gene>
    <name evidence="2" type="ORF">CBW65_10035</name>
</gene>
<dbReference type="KEGG" id="tum:CBW65_10035"/>
<accession>A0A1Y0IN95</accession>
<sequence length="411" mass="44865">MKKAITSFVLGASLLAATATGASAYQYAYSIGTDYGLFDIDTSGDATTASNNFASAGYKSYYNTAPTVTYMRGNNPDTGTPRMESEILFFSAHANYDNMAWNYKGNDGSYMTGVYMGYNLDSTTGYKYAGIQSYDMNSVKLITFAGCKTALGTSNITKTAVDEGANTAVGWPDSIEAGSHTSWLARYTGKFVSGVTTVKNAVDYANSFTYSDNLVKNAKIYGNSSQIIPIIYAKDSSTAELSEVALDEAKRKHVPETAIQFDTVSPQYDELLSYIAANIDKSFHAEDYQISMIDQGTGSAVVDLVETVGEFTTTSGFVALVENNQVKAIYNNKIDTKPAKAKIAEKVSELQISDAKKLAKKQLKANYKELAQTGKQVLDLEKGKYYYVVFTEYQIDGTNLLGKEAYYYEVQ</sequence>
<proteinExistence type="predicted"/>
<keyword evidence="3" id="KW-1185">Reference proteome</keyword>
<evidence type="ECO:0000256" key="1">
    <source>
        <dbReference type="SAM" id="SignalP"/>
    </source>
</evidence>
<organism evidence="2 3">
    <name type="scientific">Tumebacillus avium</name>
    <dbReference type="NCBI Taxonomy" id="1903704"/>
    <lineage>
        <taxon>Bacteria</taxon>
        <taxon>Bacillati</taxon>
        <taxon>Bacillota</taxon>
        <taxon>Bacilli</taxon>
        <taxon>Bacillales</taxon>
        <taxon>Alicyclobacillaceae</taxon>
        <taxon>Tumebacillus</taxon>
    </lineage>
</organism>
<evidence type="ECO:0000313" key="2">
    <source>
        <dbReference type="EMBL" id="ARU61296.1"/>
    </source>
</evidence>
<name>A0A1Y0IN95_9BACL</name>
<dbReference type="RefSeq" id="WP_087456675.1">
    <property type="nucleotide sequence ID" value="NZ_CP021434.1"/>
</dbReference>
<dbReference type="OrthoDB" id="1948108at2"/>
<dbReference type="AlphaFoldDB" id="A0A1Y0IN95"/>
<dbReference type="EMBL" id="CP021434">
    <property type="protein sequence ID" value="ARU61296.1"/>
    <property type="molecule type" value="Genomic_DNA"/>
</dbReference>
<feature type="chain" id="PRO_5010992688" evidence="1">
    <location>
        <begin position="25"/>
        <end position="411"/>
    </location>
</feature>
<keyword evidence="1" id="KW-0732">Signal</keyword>
<dbReference type="Proteomes" id="UP000195437">
    <property type="component" value="Chromosome"/>
</dbReference>
<protein>
    <submittedName>
        <fullName evidence="2">Uncharacterized protein</fullName>
    </submittedName>
</protein>
<feature type="signal peptide" evidence="1">
    <location>
        <begin position="1"/>
        <end position="24"/>
    </location>
</feature>